<feature type="binding site" description="axial binding residue" evidence="4">
    <location>
        <position position="231"/>
    </location>
    <ligand>
        <name>heme</name>
        <dbReference type="ChEBI" id="CHEBI:30413"/>
    </ligand>
    <ligandPart>
        <name>Fe</name>
        <dbReference type="ChEBI" id="CHEBI:18248"/>
    </ligandPart>
</feature>
<keyword evidence="1 4" id="KW-0349">Heme</keyword>
<dbReference type="PANTHER" id="PTHR24305:SF222">
    <property type="entry name" value="CYTOCHROME P450 MONOOXYGENASE STCS"/>
    <property type="match status" value="1"/>
</dbReference>
<dbReference type="PRINTS" id="PR00385">
    <property type="entry name" value="P450"/>
</dbReference>
<dbReference type="GO" id="GO:0004497">
    <property type="term" value="F:monooxygenase activity"/>
    <property type="evidence" value="ECO:0007669"/>
    <property type="project" value="InterPro"/>
</dbReference>
<sequence length="319" mass="36431">MPWWLMQRTEMKRRRLGKRINVLLKDMIRQQYAKHKTHGLRHDQSRSILSLSLQDTDTLSRELVDETCDQIKMFLLAGHDTTSITLGWIFHWLSRTPRTAIAVRSELDNLLGHEADPEVVRARLMSSDGPDLVRRMSYISAVVKETLRLHPPAATARYTKHGTGFTVRTPAGEKHCLDGMITHNCEGLIQRDPAIYGDSAHYFKPERWLNDDNSNIPASAWRPFERGPRSCIGQEFAMIEIRVVIAVIVRRFDFVKVGLGELAFDAKNRPILGEGGIYAAKSLLYSVSRESLGCKLGHFESEPHTDDGPYRRDRLMPDQ</sequence>
<dbReference type="Pfam" id="PF00067">
    <property type="entry name" value="p450"/>
    <property type="match status" value="1"/>
</dbReference>
<organism evidence="6 7">
    <name type="scientific">Anthostomella pinea</name>
    <dbReference type="NCBI Taxonomy" id="933095"/>
    <lineage>
        <taxon>Eukaryota</taxon>
        <taxon>Fungi</taxon>
        <taxon>Dikarya</taxon>
        <taxon>Ascomycota</taxon>
        <taxon>Pezizomycotina</taxon>
        <taxon>Sordariomycetes</taxon>
        <taxon>Xylariomycetidae</taxon>
        <taxon>Xylariales</taxon>
        <taxon>Xylariaceae</taxon>
        <taxon>Anthostomella</taxon>
    </lineage>
</organism>
<evidence type="ECO:0000256" key="2">
    <source>
        <dbReference type="ARBA" id="ARBA00022723"/>
    </source>
</evidence>
<dbReference type="EMBL" id="CAUWAG010000003">
    <property type="protein sequence ID" value="CAJ2499863.1"/>
    <property type="molecule type" value="Genomic_DNA"/>
</dbReference>
<protein>
    <submittedName>
        <fullName evidence="6">Uu.00g027160.m01.CDS01</fullName>
    </submittedName>
</protein>
<dbReference type="InterPro" id="IPR002401">
    <property type="entry name" value="Cyt_P450_E_grp-I"/>
</dbReference>
<comment type="cofactor">
    <cofactor evidence="4">
        <name>heme</name>
        <dbReference type="ChEBI" id="CHEBI:30413"/>
    </cofactor>
</comment>
<dbReference type="AlphaFoldDB" id="A0AAI8YCT2"/>
<dbReference type="GO" id="GO:0016705">
    <property type="term" value="F:oxidoreductase activity, acting on paired donors, with incorporation or reduction of molecular oxygen"/>
    <property type="evidence" value="ECO:0007669"/>
    <property type="project" value="InterPro"/>
</dbReference>
<evidence type="ECO:0000256" key="5">
    <source>
        <dbReference type="SAM" id="MobiDB-lite"/>
    </source>
</evidence>
<evidence type="ECO:0000256" key="1">
    <source>
        <dbReference type="ARBA" id="ARBA00022617"/>
    </source>
</evidence>
<evidence type="ECO:0000256" key="4">
    <source>
        <dbReference type="PIRSR" id="PIRSR602401-1"/>
    </source>
</evidence>
<dbReference type="PRINTS" id="PR00463">
    <property type="entry name" value="EP450I"/>
</dbReference>
<dbReference type="GO" id="GO:0005506">
    <property type="term" value="F:iron ion binding"/>
    <property type="evidence" value="ECO:0007669"/>
    <property type="project" value="InterPro"/>
</dbReference>
<accession>A0AAI8YCT2</accession>
<feature type="region of interest" description="Disordered" evidence="5">
    <location>
        <begin position="298"/>
        <end position="319"/>
    </location>
</feature>
<keyword evidence="3 4" id="KW-0408">Iron</keyword>
<dbReference type="GO" id="GO:0020037">
    <property type="term" value="F:heme binding"/>
    <property type="evidence" value="ECO:0007669"/>
    <property type="project" value="InterPro"/>
</dbReference>
<dbReference type="InterPro" id="IPR050121">
    <property type="entry name" value="Cytochrome_P450_monoxygenase"/>
</dbReference>
<keyword evidence="2 4" id="KW-0479">Metal-binding</keyword>
<dbReference type="InterPro" id="IPR001128">
    <property type="entry name" value="Cyt_P450"/>
</dbReference>
<dbReference type="InterPro" id="IPR036396">
    <property type="entry name" value="Cyt_P450_sf"/>
</dbReference>
<reference evidence="6" key="1">
    <citation type="submission" date="2023-10" db="EMBL/GenBank/DDBJ databases">
        <authorList>
            <person name="Hackl T."/>
        </authorList>
    </citation>
    <scope>NUCLEOTIDE SEQUENCE</scope>
</reference>
<dbReference type="SUPFAM" id="SSF48264">
    <property type="entry name" value="Cytochrome P450"/>
    <property type="match status" value="1"/>
</dbReference>
<proteinExistence type="predicted"/>
<comment type="caution">
    <text evidence="6">The sequence shown here is derived from an EMBL/GenBank/DDBJ whole genome shotgun (WGS) entry which is preliminary data.</text>
</comment>
<keyword evidence="7" id="KW-1185">Reference proteome</keyword>
<evidence type="ECO:0000256" key="3">
    <source>
        <dbReference type="ARBA" id="ARBA00023004"/>
    </source>
</evidence>
<dbReference type="Proteomes" id="UP001295740">
    <property type="component" value="Unassembled WGS sequence"/>
</dbReference>
<name>A0AAI8YCT2_9PEZI</name>
<evidence type="ECO:0000313" key="7">
    <source>
        <dbReference type="Proteomes" id="UP001295740"/>
    </source>
</evidence>
<dbReference type="PANTHER" id="PTHR24305">
    <property type="entry name" value="CYTOCHROME P450"/>
    <property type="match status" value="1"/>
</dbReference>
<gene>
    <name evidence="6" type="ORF">KHLLAP_LOCUS331</name>
</gene>
<dbReference type="Gene3D" id="1.10.630.10">
    <property type="entry name" value="Cytochrome P450"/>
    <property type="match status" value="1"/>
</dbReference>
<evidence type="ECO:0000313" key="6">
    <source>
        <dbReference type="EMBL" id="CAJ2499863.1"/>
    </source>
</evidence>